<keyword evidence="1" id="KW-0256">Endoplasmic reticulum</keyword>
<keyword evidence="1" id="KW-0862">Zinc</keyword>
<dbReference type="GO" id="GO:1903373">
    <property type="term" value="P:positive regulation of endoplasmic reticulum tubular network organization"/>
    <property type="evidence" value="ECO:0007669"/>
    <property type="project" value="UniProtKB-UniRule"/>
</dbReference>
<organism evidence="4 5">
    <name type="scientific">Cladosporium halotolerans</name>
    <dbReference type="NCBI Taxonomy" id="1052096"/>
    <lineage>
        <taxon>Eukaryota</taxon>
        <taxon>Fungi</taxon>
        <taxon>Dikarya</taxon>
        <taxon>Ascomycota</taxon>
        <taxon>Pezizomycotina</taxon>
        <taxon>Dothideomycetes</taxon>
        <taxon>Dothideomycetidae</taxon>
        <taxon>Cladosporiales</taxon>
        <taxon>Cladosporiaceae</taxon>
        <taxon>Cladosporium</taxon>
    </lineage>
</organism>
<dbReference type="GO" id="GO:0098826">
    <property type="term" value="C:endoplasmic reticulum tubular network membrane"/>
    <property type="evidence" value="ECO:0007669"/>
    <property type="project" value="UniProtKB-UniRule"/>
</dbReference>
<comment type="caution">
    <text evidence="4">The sequence shown here is derived from an EMBL/GenBank/DDBJ whole genome shotgun (WGS) entry which is preliminary data.</text>
</comment>
<gene>
    <name evidence="4" type="ORF">WHR41_02278</name>
</gene>
<dbReference type="GO" id="GO:0071788">
    <property type="term" value="P:endoplasmic reticulum tubular network maintenance"/>
    <property type="evidence" value="ECO:0007669"/>
    <property type="project" value="UniProtKB-UniRule"/>
</dbReference>
<keyword evidence="5" id="KW-1185">Reference proteome</keyword>
<protein>
    <recommendedName>
        <fullName evidence="1">Endoplasmic reticulum junction formation protein lunapark</fullName>
    </recommendedName>
</protein>
<comment type="similarity">
    <text evidence="1">Belongs to the lunapark family.</text>
</comment>
<keyword evidence="1" id="KW-1133">Transmembrane helix</keyword>
<comment type="subcellular location">
    <subcellularLocation>
        <location evidence="1">Endoplasmic reticulum membrane</location>
        <topology evidence="1">Multi-pass membrane protein</topology>
    </subcellularLocation>
</comment>
<comment type="domain">
    <text evidence="1">The C4-type zinc finger motif is necessary both for its ER three-way tubular junction localization and formation.</text>
</comment>
<feature type="transmembrane region" description="Helical" evidence="1">
    <location>
        <begin position="48"/>
        <end position="71"/>
    </location>
</feature>
<dbReference type="PANTHER" id="PTHR22166:SF12">
    <property type="entry name" value="ENDOPLASMIC RETICULUM JUNCTION FORMATION PROTEIN LUNAPARK"/>
    <property type="match status" value="1"/>
</dbReference>
<dbReference type="Pfam" id="PF10058">
    <property type="entry name" value="Zn_ribbon_10"/>
    <property type="match status" value="1"/>
</dbReference>
<keyword evidence="1" id="KW-0812">Transmembrane</keyword>
<feature type="domain" description="Lunapark zinc ribbon" evidence="3">
    <location>
        <begin position="253"/>
        <end position="309"/>
    </location>
</feature>
<evidence type="ECO:0000256" key="1">
    <source>
        <dbReference type="RuleBase" id="RU367073"/>
    </source>
</evidence>
<evidence type="ECO:0000256" key="2">
    <source>
        <dbReference type="SAM" id="MobiDB-lite"/>
    </source>
</evidence>
<dbReference type="AlphaFoldDB" id="A0AB34KYK4"/>
<keyword evidence="1" id="KW-0479">Metal-binding</keyword>
<feature type="region of interest" description="Disordered" evidence="2">
    <location>
        <begin position="323"/>
        <end position="378"/>
    </location>
</feature>
<dbReference type="InterPro" id="IPR019273">
    <property type="entry name" value="Lunapark_Znf"/>
</dbReference>
<evidence type="ECO:0000313" key="4">
    <source>
        <dbReference type="EMBL" id="KAL1589187.1"/>
    </source>
</evidence>
<sequence>MVSFWPFGRSDSSSAASFEKTLSTLSSKINRCSSQIDSLRSKQRRYKALWTLYSAFAYILVAAILTLVTGWPQWGAAEYTAVAGGPVAIIGVRWLLNAWYDYRVNKVQTRLRDATKEREKVIEKLKIATKYDSTQQLLDKYGGSSRKEEQQQTGKTPKRKPSGRQSLPDHFQQQQQQQGPRTGFAPPPTANIPGRQPSPQNPIDARLRALAPPQPQSQESNESFAPNAFPSQHRPAPPTGQVVQYAPASQPAWYDRILDVVLGEDEAAAKNRIALICGQCRLVNGQAAPGARSLEDVGRWRCKDCGAMNGVESEVGKVLQHAESRGVPVKDEEMEVKQESEEEHAGADEPVEVPERDSGADTPPAGSTRSKARQRKKA</sequence>
<evidence type="ECO:0000313" key="5">
    <source>
        <dbReference type="Proteomes" id="UP000803884"/>
    </source>
</evidence>
<name>A0AB34KYK4_9PEZI</name>
<evidence type="ECO:0000259" key="3">
    <source>
        <dbReference type="Pfam" id="PF10058"/>
    </source>
</evidence>
<dbReference type="RefSeq" id="XP_069232292.1">
    <property type="nucleotide sequence ID" value="XM_069370884.1"/>
</dbReference>
<feature type="transmembrane region" description="Helical" evidence="1">
    <location>
        <begin position="77"/>
        <end position="96"/>
    </location>
</feature>
<comment type="function">
    <text evidence="1">Plays a role in determining ER morphology.</text>
</comment>
<feature type="region of interest" description="Disordered" evidence="2">
    <location>
        <begin position="141"/>
        <end position="242"/>
    </location>
</feature>
<feature type="compositionally biased region" description="Basic and acidic residues" evidence="2">
    <location>
        <begin position="323"/>
        <end position="359"/>
    </location>
</feature>
<dbReference type="PANTHER" id="PTHR22166">
    <property type="entry name" value="ENDOPLASMIC RETICULUM JUNCTION FORMATION PROTEIN LUNAPARK"/>
    <property type="match status" value="1"/>
</dbReference>
<dbReference type="EMBL" id="JAAQHG020000005">
    <property type="protein sequence ID" value="KAL1589187.1"/>
    <property type="molecule type" value="Genomic_DNA"/>
</dbReference>
<keyword evidence="1" id="KW-0472">Membrane</keyword>
<dbReference type="GeneID" id="96003722"/>
<keyword evidence="1" id="KW-0863">Zinc-finger</keyword>
<reference evidence="4 5" key="1">
    <citation type="journal article" date="2020" name="Microbiol. Resour. Announc.">
        <title>Draft Genome Sequence of a Cladosporium Species Isolated from the Mesophotic Ascidian Didemnum maculosum.</title>
        <authorList>
            <person name="Gioti A."/>
            <person name="Siaperas R."/>
            <person name="Nikolaivits E."/>
            <person name="Le Goff G."/>
            <person name="Ouazzani J."/>
            <person name="Kotoulas G."/>
            <person name="Topakas E."/>
        </authorList>
    </citation>
    <scope>NUCLEOTIDE SEQUENCE [LARGE SCALE GENOMIC DNA]</scope>
    <source>
        <strain evidence="4 5">TM138-S3</strain>
    </source>
</reference>
<proteinExistence type="inferred from homology"/>
<accession>A0AB34KYK4</accession>
<dbReference type="InterPro" id="IPR040115">
    <property type="entry name" value="Lnp"/>
</dbReference>
<dbReference type="GO" id="GO:0008270">
    <property type="term" value="F:zinc ion binding"/>
    <property type="evidence" value="ECO:0007669"/>
    <property type="project" value="UniProtKB-KW"/>
</dbReference>
<dbReference type="Proteomes" id="UP000803884">
    <property type="component" value="Unassembled WGS sequence"/>
</dbReference>